<dbReference type="Proteomes" id="UP000053558">
    <property type="component" value="Unassembled WGS sequence"/>
</dbReference>
<sequence length="337" mass="38553">VPQNVHSPDECVDYSDYTFVPWQWLVDLSPLKSRVSLVPYWNVTEMWLAENLNVSKEDTLTLRDASPYDFRFVDYSNDRHLASGKYHQSVEISGLQGASQRLIRLGSLFGSSRVHLRSKQNAMLRRDVRKSMAFASPALIKTADLIRDQLGGVFLGAHVRVGDGRFLQDAEETTRQIWWRLLYRESCKLLDPPLLLMDGPSLRTPHPPLDDLPKVFRPQVPCRRRLHTSPFLQPLNVPLFISTDAKFPTDDSHLAPFIDTFPCAFFLSDFAHEVAQLDVLVNEYDGLQMKPFVLPFLDAMVAARARDVAITNGSTFSFFIQDVLWRSHHGWEIVQRG</sequence>
<dbReference type="AlphaFoldDB" id="A0A5M3N1I2"/>
<keyword evidence="2" id="KW-1185">Reference proteome</keyword>
<comment type="caution">
    <text evidence="1">The sequence shown here is derived from an EMBL/GenBank/DDBJ whole genome shotgun (WGS) entry which is preliminary data.</text>
</comment>
<name>A0A5M3N1I2_CONPW</name>
<accession>A0A5M3N1I2</accession>
<dbReference type="OMA" id="PYQFRFV"/>
<dbReference type="OrthoDB" id="1882547at2759"/>
<proteinExistence type="predicted"/>
<evidence type="ECO:0000313" key="2">
    <source>
        <dbReference type="Proteomes" id="UP000053558"/>
    </source>
</evidence>
<evidence type="ECO:0008006" key="3">
    <source>
        <dbReference type="Google" id="ProtNLM"/>
    </source>
</evidence>
<gene>
    <name evidence="1" type="ORF">CONPUDRAFT_49190</name>
</gene>
<dbReference type="KEGG" id="cput:CONPUDRAFT_49190"/>
<reference evidence="2" key="1">
    <citation type="journal article" date="2012" name="Science">
        <title>The Paleozoic origin of enzymatic lignin decomposition reconstructed from 31 fungal genomes.</title>
        <authorList>
            <person name="Floudas D."/>
            <person name="Binder M."/>
            <person name="Riley R."/>
            <person name="Barry K."/>
            <person name="Blanchette R.A."/>
            <person name="Henrissat B."/>
            <person name="Martinez A.T."/>
            <person name="Otillar R."/>
            <person name="Spatafora J.W."/>
            <person name="Yadav J.S."/>
            <person name="Aerts A."/>
            <person name="Benoit I."/>
            <person name="Boyd A."/>
            <person name="Carlson A."/>
            <person name="Copeland A."/>
            <person name="Coutinho P.M."/>
            <person name="de Vries R.P."/>
            <person name="Ferreira P."/>
            <person name="Findley K."/>
            <person name="Foster B."/>
            <person name="Gaskell J."/>
            <person name="Glotzer D."/>
            <person name="Gorecki P."/>
            <person name="Heitman J."/>
            <person name="Hesse C."/>
            <person name="Hori C."/>
            <person name="Igarashi K."/>
            <person name="Jurgens J.A."/>
            <person name="Kallen N."/>
            <person name="Kersten P."/>
            <person name="Kohler A."/>
            <person name="Kuees U."/>
            <person name="Kumar T.K.A."/>
            <person name="Kuo A."/>
            <person name="LaButti K."/>
            <person name="Larrondo L.F."/>
            <person name="Lindquist E."/>
            <person name="Ling A."/>
            <person name="Lombard V."/>
            <person name="Lucas S."/>
            <person name="Lundell T."/>
            <person name="Martin R."/>
            <person name="McLaughlin D.J."/>
            <person name="Morgenstern I."/>
            <person name="Morin E."/>
            <person name="Murat C."/>
            <person name="Nagy L.G."/>
            <person name="Nolan M."/>
            <person name="Ohm R.A."/>
            <person name="Patyshakuliyeva A."/>
            <person name="Rokas A."/>
            <person name="Ruiz-Duenas F.J."/>
            <person name="Sabat G."/>
            <person name="Salamov A."/>
            <person name="Samejima M."/>
            <person name="Schmutz J."/>
            <person name="Slot J.C."/>
            <person name="St John F."/>
            <person name="Stenlid J."/>
            <person name="Sun H."/>
            <person name="Sun S."/>
            <person name="Syed K."/>
            <person name="Tsang A."/>
            <person name="Wiebenga A."/>
            <person name="Young D."/>
            <person name="Pisabarro A."/>
            <person name="Eastwood D.C."/>
            <person name="Martin F."/>
            <person name="Cullen D."/>
            <person name="Grigoriev I.V."/>
            <person name="Hibbett D.S."/>
        </authorList>
    </citation>
    <scope>NUCLEOTIDE SEQUENCE [LARGE SCALE GENOMIC DNA]</scope>
    <source>
        <strain evidence="2">RWD-64-598 SS2</strain>
    </source>
</reference>
<dbReference type="GeneID" id="19207329"/>
<dbReference type="RefSeq" id="XP_007764137.1">
    <property type="nucleotide sequence ID" value="XM_007765947.1"/>
</dbReference>
<evidence type="ECO:0000313" key="1">
    <source>
        <dbReference type="EMBL" id="EIW85243.1"/>
    </source>
</evidence>
<feature type="non-terminal residue" evidence="1">
    <location>
        <position position="1"/>
    </location>
</feature>
<protein>
    <recommendedName>
        <fullName evidence="3">CigA protein</fullName>
    </recommendedName>
</protein>
<organism evidence="1 2">
    <name type="scientific">Coniophora puteana (strain RWD-64-598)</name>
    <name type="common">Brown rot fungus</name>
    <dbReference type="NCBI Taxonomy" id="741705"/>
    <lineage>
        <taxon>Eukaryota</taxon>
        <taxon>Fungi</taxon>
        <taxon>Dikarya</taxon>
        <taxon>Basidiomycota</taxon>
        <taxon>Agaricomycotina</taxon>
        <taxon>Agaricomycetes</taxon>
        <taxon>Agaricomycetidae</taxon>
        <taxon>Boletales</taxon>
        <taxon>Coniophorineae</taxon>
        <taxon>Coniophoraceae</taxon>
        <taxon>Coniophora</taxon>
    </lineage>
</organism>
<dbReference type="EMBL" id="JH711574">
    <property type="protein sequence ID" value="EIW85243.1"/>
    <property type="molecule type" value="Genomic_DNA"/>
</dbReference>